<name>A0A645GV64_9ZZZZ</name>
<proteinExistence type="predicted"/>
<comment type="caution">
    <text evidence="1">The sequence shown here is derived from an EMBL/GenBank/DDBJ whole genome shotgun (WGS) entry which is preliminary data.</text>
</comment>
<sequence length="77" mass="8479">MTLNNVCVVLAAAKAATDLADGQKLSVTNFSFCAGELHYDRRENCHYVPSEPIDRHQVEEQDACALAAQIPGHHRQC</sequence>
<protein>
    <submittedName>
        <fullName evidence="1">Uncharacterized protein</fullName>
    </submittedName>
</protein>
<organism evidence="1">
    <name type="scientific">bioreactor metagenome</name>
    <dbReference type="NCBI Taxonomy" id="1076179"/>
    <lineage>
        <taxon>unclassified sequences</taxon>
        <taxon>metagenomes</taxon>
        <taxon>ecological metagenomes</taxon>
    </lineage>
</organism>
<dbReference type="AlphaFoldDB" id="A0A645GV64"/>
<evidence type="ECO:0000313" key="1">
    <source>
        <dbReference type="EMBL" id="MPN29649.1"/>
    </source>
</evidence>
<reference evidence="1" key="1">
    <citation type="submission" date="2019-08" db="EMBL/GenBank/DDBJ databases">
        <authorList>
            <person name="Kucharzyk K."/>
            <person name="Murdoch R.W."/>
            <person name="Higgins S."/>
            <person name="Loffler F."/>
        </authorList>
    </citation>
    <scope>NUCLEOTIDE SEQUENCE</scope>
</reference>
<accession>A0A645GV64</accession>
<gene>
    <name evidence="1" type="ORF">SDC9_177102</name>
</gene>
<dbReference type="EMBL" id="VSSQ01080446">
    <property type="protein sequence ID" value="MPN29649.1"/>
    <property type="molecule type" value="Genomic_DNA"/>
</dbReference>